<evidence type="ECO:0000313" key="2">
    <source>
        <dbReference type="Proteomes" id="UP001189122"/>
    </source>
</evidence>
<proteinExistence type="predicted"/>
<dbReference type="EMBL" id="CACRZD030000011">
    <property type="protein sequence ID" value="CAA6668090.1"/>
    <property type="molecule type" value="Genomic_DNA"/>
</dbReference>
<sequence length="49" mass="5458">MSIGGVGYSSCVICSSCILVDFRGQMKGVFLCSNIRWWLSDRQLRPQGC</sequence>
<protein>
    <submittedName>
        <fullName evidence="1">Uncharacterized protein</fullName>
    </submittedName>
</protein>
<gene>
    <name evidence="1" type="ORF">SI7747_11014484</name>
</gene>
<name>A0A7I8JD64_SPIIN</name>
<dbReference type="Proteomes" id="UP001189122">
    <property type="component" value="Unassembled WGS sequence"/>
</dbReference>
<dbReference type="AlphaFoldDB" id="A0A7I8JD64"/>
<organism evidence="1">
    <name type="scientific">Spirodela intermedia</name>
    <name type="common">Intermediate duckweed</name>
    <dbReference type="NCBI Taxonomy" id="51605"/>
    <lineage>
        <taxon>Eukaryota</taxon>
        <taxon>Viridiplantae</taxon>
        <taxon>Streptophyta</taxon>
        <taxon>Embryophyta</taxon>
        <taxon>Tracheophyta</taxon>
        <taxon>Spermatophyta</taxon>
        <taxon>Magnoliopsida</taxon>
        <taxon>Liliopsida</taxon>
        <taxon>Araceae</taxon>
        <taxon>Lemnoideae</taxon>
        <taxon>Spirodela</taxon>
    </lineage>
</organism>
<dbReference type="EMBL" id="LR743598">
    <property type="protein sequence ID" value="CAA2628843.1"/>
    <property type="molecule type" value="Genomic_DNA"/>
</dbReference>
<reference evidence="1 2" key="1">
    <citation type="submission" date="2019-12" db="EMBL/GenBank/DDBJ databases">
        <authorList>
            <person name="Scholz U."/>
            <person name="Mascher M."/>
            <person name="Fiebig A."/>
        </authorList>
    </citation>
    <scope>NUCLEOTIDE SEQUENCE</scope>
</reference>
<evidence type="ECO:0000313" key="1">
    <source>
        <dbReference type="EMBL" id="CAA2628843.1"/>
    </source>
</evidence>
<keyword evidence="2" id="KW-1185">Reference proteome</keyword>
<accession>A0A7I8JD64</accession>